<protein>
    <submittedName>
        <fullName evidence="2">MarR family transcriptional regulator</fullName>
    </submittedName>
</protein>
<dbReference type="PRINTS" id="PR00598">
    <property type="entry name" value="HTHMARR"/>
</dbReference>
<dbReference type="Gene3D" id="1.10.10.10">
    <property type="entry name" value="Winged helix-like DNA-binding domain superfamily/Winged helix DNA-binding domain"/>
    <property type="match status" value="1"/>
</dbReference>
<dbReference type="GO" id="GO:0003700">
    <property type="term" value="F:DNA-binding transcription factor activity"/>
    <property type="evidence" value="ECO:0007669"/>
    <property type="project" value="InterPro"/>
</dbReference>
<dbReference type="GO" id="GO:0006950">
    <property type="term" value="P:response to stress"/>
    <property type="evidence" value="ECO:0007669"/>
    <property type="project" value="TreeGrafter"/>
</dbReference>
<dbReference type="AlphaFoldDB" id="A0A6I6DV68"/>
<feature type="domain" description="HTH marR-type" evidence="1">
    <location>
        <begin position="1"/>
        <end position="139"/>
    </location>
</feature>
<accession>A0A6I6DV68</accession>
<dbReference type="OrthoDB" id="162531at2"/>
<dbReference type="Pfam" id="PF12802">
    <property type="entry name" value="MarR_2"/>
    <property type="match status" value="1"/>
</dbReference>
<dbReference type="Proteomes" id="UP000422989">
    <property type="component" value="Chromosome"/>
</dbReference>
<name>A0A6I6DV68_9MICO</name>
<dbReference type="InterPro" id="IPR036388">
    <property type="entry name" value="WH-like_DNA-bd_sf"/>
</dbReference>
<organism evidence="2 3">
    <name type="scientific">Microbacterium oryzae</name>
    <dbReference type="NCBI Taxonomy" id="743009"/>
    <lineage>
        <taxon>Bacteria</taxon>
        <taxon>Bacillati</taxon>
        <taxon>Actinomycetota</taxon>
        <taxon>Actinomycetes</taxon>
        <taxon>Micrococcales</taxon>
        <taxon>Microbacteriaceae</taxon>
        <taxon>Microbacterium</taxon>
    </lineage>
</organism>
<sequence>MQVVRVLESMKRWRDTEAELSEASRRYMKLGTTDMRALRYLIAAQRHGAVVTPSSIAAHLGISTASTTKLLDRLAAGGHVRRLPHPTDRRSLAIEVSEDTSIAARATVGRIHARRFDVAASMAPAEREVIIRFLDELVATAEDLKHPDEAGVAEA</sequence>
<proteinExistence type="predicted"/>
<gene>
    <name evidence="2" type="ORF">D7D94_09420</name>
</gene>
<dbReference type="InterPro" id="IPR000835">
    <property type="entry name" value="HTH_MarR-typ"/>
</dbReference>
<reference evidence="2 3" key="1">
    <citation type="submission" date="2018-09" db="EMBL/GenBank/DDBJ databases">
        <title>Whole genome sequencing of Microbacterium oryzae strain MB-10T.</title>
        <authorList>
            <person name="Das S.K."/>
        </authorList>
    </citation>
    <scope>NUCLEOTIDE SEQUENCE [LARGE SCALE GENOMIC DNA]</scope>
    <source>
        <strain evidence="2 3">MB-10</strain>
    </source>
</reference>
<evidence type="ECO:0000313" key="2">
    <source>
        <dbReference type="EMBL" id="QGU28895.1"/>
    </source>
</evidence>
<dbReference type="EMBL" id="CP032550">
    <property type="protein sequence ID" value="QGU28895.1"/>
    <property type="molecule type" value="Genomic_DNA"/>
</dbReference>
<evidence type="ECO:0000259" key="1">
    <source>
        <dbReference type="PROSITE" id="PS50995"/>
    </source>
</evidence>
<evidence type="ECO:0000313" key="3">
    <source>
        <dbReference type="Proteomes" id="UP000422989"/>
    </source>
</evidence>
<dbReference type="SMART" id="SM00347">
    <property type="entry name" value="HTH_MARR"/>
    <property type="match status" value="1"/>
</dbReference>
<dbReference type="KEGG" id="moj:D7D94_09420"/>
<dbReference type="PANTHER" id="PTHR33164">
    <property type="entry name" value="TRANSCRIPTIONAL REGULATOR, MARR FAMILY"/>
    <property type="match status" value="1"/>
</dbReference>
<dbReference type="PANTHER" id="PTHR33164:SF43">
    <property type="entry name" value="HTH-TYPE TRANSCRIPTIONAL REPRESSOR YETL"/>
    <property type="match status" value="1"/>
</dbReference>
<dbReference type="PROSITE" id="PS50995">
    <property type="entry name" value="HTH_MARR_2"/>
    <property type="match status" value="1"/>
</dbReference>
<keyword evidence="3" id="KW-1185">Reference proteome</keyword>
<dbReference type="InterPro" id="IPR036390">
    <property type="entry name" value="WH_DNA-bd_sf"/>
</dbReference>
<dbReference type="SUPFAM" id="SSF46785">
    <property type="entry name" value="Winged helix' DNA-binding domain"/>
    <property type="match status" value="1"/>
</dbReference>
<dbReference type="InterPro" id="IPR039422">
    <property type="entry name" value="MarR/SlyA-like"/>
</dbReference>